<evidence type="ECO:0000313" key="1">
    <source>
        <dbReference type="EMBL" id="KAL3091180.1"/>
    </source>
</evidence>
<proteinExistence type="predicted"/>
<dbReference type="AlphaFoldDB" id="A0ABD2JKU8"/>
<protein>
    <recommendedName>
        <fullName evidence="3">RING-type domain-containing protein</fullName>
    </recommendedName>
</protein>
<sequence length="301" mass="33853">MNSSDIGSQMKDLGGKYRFLRYLFSDLKNLTINYASRMELLENWANNEHYSPYASNRTTIVSPAVLRETFELLNQQEKQHEAIANRVLRPGNEEVATIAVTSLKRAMASSSSSSAATSAKKPKLVSEDDREAAALALAAFTQIKMRLAEDIEGLEMRTRKLEEGAAATMEAQMEMMRQQMEQKLRQNLLEAEQRIDHKWATMLNKEQQRTQRIAAQSAAVIGQLMSKRVAEGGEEKENEEKKMIISDRCNWCLEKGQVLFGVRGCGHVFSCPACTIAIMAVDEPKCLICFQKVTDLEYLGS</sequence>
<dbReference type="Gene3D" id="3.30.40.10">
    <property type="entry name" value="Zinc/RING finger domain, C3HC4 (zinc finger)"/>
    <property type="match status" value="1"/>
</dbReference>
<name>A0ABD2JKU8_9BILA</name>
<accession>A0ABD2JKU8</accession>
<dbReference type="EMBL" id="JBICBT010000948">
    <property type="protein sequence ID" value="KAL3091180.1"/>
    <property type="molecule type" value="Genomic_DNA"/>
</dbReference>
<dbReference type="Proteomes" id="UP001620626">
    <property type="component" value="Unassembled WGS sequence"/>
</dbReference>
<keyword evidence="2" id="KW-1185">Reference proteome</keyword>
<dbReference type="InterPro" id="IPR013083">
    <property type="entry name" value="Znf_RING/FYVE/PHD"/>
</dbReference>
<evidence type="ECO:0008006" key="3">
    <source>
        <dbReference type="Google" id="ProtNLM"/>
    </source>
</evidence>
<evidence type="ECO:0000313" key="2">
    <source>
        <dbReference type="Proteomes" id="UP001620626"/>
    </source>
</evidence>
<reference evidence="1 2" key="1">
    <citation type="submission" date="2024-10" db="EMBL/GenBank/DDBJ databases">
        <authorList>
            <person name="Kim D."/>
        </authorList>
    </citation>
    <scope>NUCLEOTIDE SEQUENCE [LARGE SCALE GENOMIC DNA]</scope>
    <source>
        <strain evidence="1">BH-2024</strain>
    </source>
</reference>
<organism evidence="1 2">
    <name type="scientific">Heterodera trifolii</name>
    <dbReference type="NCBI Taxonomy" id="157864"/>
    <lineage>
        <taxon>Eukaryota</taxon>
        <taxon>Metazoa</taxon>
        <taxon>Ecdysozoa</taxon>
        <taxon>Nematoda</taxon>
        <taxon>Chromadorea</taxon>
        <taxon>Rhabditida</taxon>
        <taxon>Tylenchina</taxon>
        <taxon>Tylenchomorpha</taxon>
        <taxon>Tylenchoidea</taxon>
        <taxon>Heteroderidae</taxon>
        <taxon>Heteroderinae</taxon>
        <taxon>Heterodera</taxon>
    </lineage>
</organism>
<gene>
    <name evidence="1" type="ORF">niasHT_028422</name>
</gene>
<comment type="caution">
    <text evidence="1">The sequence shown here is derived from an EMBL/GenBank/DDBJ whole genome shotgun (WGS) entry which is preliminary data.</text>
</comment>